<feature type="compositionally biased region" description="Basic residues" evidence="6">
    <location>
        <begin position="893"/>
        <end position="910"/>
    </location>
</feature>
<dbReference type="GO" id="GO:0010008">
    <property type="term" value="C:endosome membrane"/>
    <property type="evidence" value="ECO:0007669"/>
    <property type="project" value="TreeGrafter"/>
</dbReference>
<dbReference type="GO" id="GO:0006364">
    <property type="term" value="P:rRNA processing"/>
    <property type="evidence" value="ECO:0007669"/>
    <property type="project" value="InterPro"/>
</dbReference>
<evidence type="ECO:0000256" key="2">
    <source>
        <dbReference type="ARBA" id="ARBA00010225"/>
    </source>
</evidence>
<keyword evidence="3" id="KW-0677">Repeat</keyword>
<evidence type="ECO:0000256" key="5">
    <source>
        <dbReference type="PROSITE-ProRule" id="PRU00103"/>
    </source>
</evidence>
<feature type="region of interest" description="Disordered" evidence="6">
    <location>
        <begin position="781"/>
        <end position="836"/>
    </location>
</feature>
<dbReference type="VEuPathDB" id="FungiDB:H257_13358"/>
<feature type="region of interest" description="Disordered" evidence="6">
    <location>
        <begin position="850"/>
        <end position="910"/>
    </location>
</feature>
<dbReference type="InterPro" id="IPR021133">
    <property type="entry name" value="HEAT_type_2"/>
</dbReference>
<feature type="compositionally biased region" description="Low complexity" evidence="6">
    <location>
        <begin position="785"/>
        <end position="797"/>
    </location>
</feature>
<dbReference type="Gene3D" id="1.25.10.10">
    <property type="entry name" value="Leucine-rich Repeat Variant"/>
    <property type="match status" value="3"/>
</dbReference>
<evidence type="ECO:0000256" key="3">
    <source>
        <dbReference type="ARBA" id="ARBA00022737"/>
    </source>
</evidence>
<dbReference type="Pfam" id="PF07890">
    <property type="entry name" value="Rrp15p"/>
    <property type="match status" value="1"/>
</dbReference>
<feature type="region of interest" description="Disordered" evidence="6">
    <location>
        <begin position="721"/>
        <end position="753"/>
    </location>
</feature>
<feature type="compositionally biased region" description="Acidic residues" evidence="6">
    <location>
        <begin position="638"/>
        <end position="690"/>
    </location>
</feature>
<name>A0A397AK55_APHAT</name>
<dbReference type="InterPro" id="IPR021841">
    <property type="entry name" value="VAC14_Fig4p-bd"/>
</dbReference>
<evidence type="ECO:0000256" key="4">
    <source>
        <dbReference type="ARBA" id="ARBA00023136"/>
    </source>
</evidence>
<feature type="repeat" description="HEAT" evidence="5">
    <location>
        <begin position="108"/>
        <end position="144"/>
    </location>
</feature>
<organism evidence="8 9">
    <name type="scientific">Aphanomyces astaci</name>
    <name type="common">Crayfish plague agent</name>
    <dbReference type="NCBI Taxonomy" id="112090"/>
    <lineage>
        <taxon>Eukaryota</taxon>
        <taxon>Sar</taxon>
        <taxon>Stramenopiles</taxon>
        <taxon>Oomycota</taxon>
        <taxon>Saprolegniomycetes</taxon>
        <taxon>Saprolegniales</taxon>
        <taxon>Verrucalvaceae</taxon>
        <taxon>Aphanomyces</taxon>
    </lineage>
</organism>
<dbReference type="AlphaFoldDB" id="A0A397AK55"/>
<dbReference type="Pfam" id="PF11916">
    <property type="entry name" value="Vac14_Fig4_bd"/>
    <property type="match status" value="1"/>
</dbReference>
<dbReference type="GO" id="GO:0006661">
    <property type="term" value="P:phosphatidylinositol biosynthetic process"/>
    <property type="evidence" value="ECO:0007669"/>
    <property type="project" value="InterPro"/>
</dbReference>
<feature type="domain" description="Vacuolar protein 14 C-terminal Fig4-binding" evidence="7">
    <location>
        <begin position="447"/>
        <end position="615"/>
    </location>
</feature>
<gene>
    <name evidence="8" type="ORF">DYB36_002754</name>
</gene>
<evidence type="ECO:0000259" key="7">
    <source>
        <dbReference type="Pfam" id="PF11916"/>
    </source>
</evidence>
<protein>
    <recommendedName>
        <fullName evidence="7">Vacuolar protein 14 C-terminal Fig4-binding domain-containing protein</fullName>
    </recommendedName>
</protein>
<dbReference type="InterPro" id="IPR012459">
    <property type="entry name" value="Rrp15"/>
</dbReference>
<feature type="compositionally biased region" description="Acidic residues" evidence="6">
    <location>
        <begin position="850"/>
        <end position="861"/>
    </location>
</feature>
<feature type="compositionally biased region" description="Basic and acidic residues" evidence="6">
    <location>
        <begin position="738"/>
        <end position="750"/>
    </location>
</feature>
<comment type="similarity">
    <text evidence="2">Belongs to the VAC14 family.</text>
</comment>
<evidence type="ECO:0000313" key="8">
    <source>
        <dbReference type="EMBL" id="RHY07446.1"/>
    </source>
</evidence>
<dbReference type="Pfam" id="PF12755">
    <property type="entry name" value="Vac14_Fab1_bd"/>
    <property type="match status" value="1"/>
</dbReference>
<dbReference type="InterPro" id="IPR026825">
    <property type="entry name" value="Vac14"/>
</dbReference>
<evidence type="ECO:0000256" key="6">
    <source>
        <dbReference type="SAM" id="MobiDB-lite"/>
    </source>
</evidence>
<dbReference type="PROSITE" id="PS50077">
    <property type="entry name" value="HEAT_REPEAT"/>
    <property type="match status" value="1"/>
</dbReference>
<feature type="region of interest" description="Disordered" evidence="6">
    <location>
        <begin position="621"/>
        <end position="690"/>
    </location>
</feature>
<dbReference type="Proteomes" id="UP000265427">
    <property type="component" value="Unassembled WGS sequence"/>
</dbReference>
<comment type="subcellular location">
    <subcellularLocation>
        <location evidence="1">Endomembrane system</location>
    </subcellularLocation>
</comment>
<evidence type="ECO:0000256" key="1">
    <source>
        <dbReference type="ARBA" id="ARBA00004308"/>
    </source>
</evidence>
<keyword evidence="4" id="KW-0472">Membrane</keyword>
<accession>A0A397AK55</accession>
<dbReference type="EMBL" id="QUSZ01005968">
    <property type="protein sequence ID" value="RHY07446.1"/>
    <property type="molecule type" value="Genomic_DNA"/>
</dbReference>
<dbReference type="PANTHER" id="PTHR16023">
    <property type="entry name" value="TAX1 BINDING PROTEIN-RELATED"/>
    <property type="match status" value="1"/>
</dbReference>
<sequence>MAESGAVTASSTSEREFVVPLSQNLQQRLGDRQYEKRKGAALEVENLVKQLAESKAPADKDAIPVVIDLLEKKFTRSVNANFRKGGLIGLAGTAIGLMHNAELYLDALIPPVLHCFDDTEARVRYYACESLYNIVKVARGAILKYFNQIFDGLCKLFADVDTDVKNGAHLLDRLVKDIVTESEVFDVDMFIPLLQNNIRKSNPYIRQLIVGWITVLDSVPDIEMLDYLPDFLDGLFNMLSDGNREIRQAADSALSEFLREIKSTPFVDLGPMVHILVAQCQSKERFTRLTAATWVLDFVVLGKERLVRFYAELLGAILTCISDAEGEIRLVGERANADLLALVKATTGDVDFLPLIAKLNVELVSTYIPTRLASLTWISMLLEKKPTQLSSQLSALLPTLLKTLSDTSDQVVSLNLEVLARLSTNLTQLEFSKVLQAVIQLFATDARLLEKRGSLIVRKLCTLLDAKSIYMVFATVLSSHEDLDYVSLMVHTLNLILLTANELEHLRAVLRRSFEPKASKDDVDVFTTLYKTWCHNPVSTFSLCLLAQSYELSSALVEIDASVGFLMQIDKLVQLLESPIFIQLRLQLLETHATYHVNLMKSMYGLLMLLPQATAAAPVVTLPKKTPTEPEASNEKSDEGEEEEHENDDDDGDDDDGSDADGDDDDDDDDALPADDNFDEDNDDGDEEEGAVGFADAMSKVLNQNVEEEKAPILAKRVTSQMREISKDKSTTNASKLSAKEKRAREEKDMVIPSHLTMAQDKALRGIATKGVVALFNAIAKHQHGQQQQDGSKQIKSLSKDSFLGLLKQQGKHKEAAQPEDGSEGEEDKSNWSVVQDDYMMGAKLKDFDKDDDVANEDEEVWNAAHDQLDSDNEDGSNKKGKANGAKKDGNHNAKKKGGNHKAQKKQRTR</sequence>
<dbReference type="SUPFAM" id="SSF48371">
    <property type="entry name" value="ARM repeat"/>
    <property type="match status" value="1"/>
</dbReference>
<proteinExistence type="inferred from homology"/>
<dbReference type="GO" id="GO:0070772">
    <property type="term" value="C:PAS complex"/>
    <property type="evidence" value="ECO:0007669"/>
    <property type="project" value="InterPro"/>
</dbReference>
<comment type="caution">
    <text evidence="8">The sequence shown here is derived from an EMBL/GenBank/DDBJ whole genome shotgun (WGS) entry which is preliminary data.</text>
</comment>
<dbReference type="InterPro" id="IPR016024">
    <property type="entry name" value="ARM-type_fold"/>
</dbReference>
<dbReference type="PANTHER" id="PTHR16023:SF0">
    <property type="entry name" value="PROTEIN VAC14 HOMOLOG"/>
    <property type="match status" value="1"/>
</dbReference>
<reference evidence="8 9" key="1">
    <citation type="submission" date="2018-08" db="EMBL/GenBank/DDBJ databases">
        <title>Aphanomyces genome sequencing and annotation.</title>
        <authorList>
            <person name="Minardi D."/>
            <person name="Oidtmann B."/>
            <person name="Van Der Giezen M."/>
            <person name="Studholme D.J."/>
        </authorList>
    </citation>
    <scope>NUCLEOTIDE SEQUENCE [LARGE SCALE GENOMIC DNA]</scope>
    <source>
        <strain evidence="8 9">Kv</strain>
    </source>
</reference>
<dbReference type="VEuPathDB" id="FungiDB:H257_13357"/>
<evidence type="ECO:0000313" key="9">
    <source>
        <dbReference type="Proteomes" id="UP000265427"/>
    </source>
</evidence>
<dbReference type="InterPro" id="IPR011989">
    <property type="entry name" value="ARM-like"/>
</dbReference>